<feature type="transmembrane region" description="Helical" evidence="1">
    <location>
        <begin position="12"/>
        <end position="33"/>
    </location>
</feature>
<evidence type="ECO:0008006" key="4">
    <source>
        <dbReference type="Google" id="ProtNLM"/>
    </source>
</evidence>
<dbReference type="Proteomes" id="UP000054166">
    <property type="component" value="Unassembled WGS sequence"/>
</dbReference>
<feature type="transmembrane region" description="Helical" evidence="1">
    <location>
        <begin position="133"/>
        <end position="153"/>
    </location>
</feature>
<evidence type="ECO:0000313" key="2">
    <source>
        <dbReference type="EMBL" id="KIM82306.1"/>
    </source>
</evidence>
<sequence>MGFDTHVRRGHPIVFGLIVFFGIIELAISAWLVSHFNKHHNYSGTSERDRVRFLLFSSIWTVVFGALYMVLFWHSASGSVATSVLSHGIFLFLTWIFWTAGAAAITSSLGGGLNCSTQNIFVYCGQLNALEGFAWAIWIMVTFAILIVFIRGVSAARRGDGLRGHLVSA</sequence>
<dbReference type="OrthoDB" id="2117453at2759"/>
<proteinExistence type="predicted"/>
<keyword evidence="1" id="KW-0812">Transmembrane</keyword>
<dbReference type="HOGENOM" id="CLU_109463_0_1_1"/>
<keyword evidence="1" id="KW-1133">Transmembrane helix</keyword>
<gene>
    <name evidence="2" type="ORF">PILCRDRAFT_820689</name>
</gene>
<dbReference type="InParanoid" id="A0A0C3FTV5"/>
<feature type="transmembrane region" description="Helical" evidence="1">
    <location>
        <begin position="88"/>
        <end position="113"/>
    </location>
</feature>
<feature type="transmembrane region" description="Helical" evidence="1">
    <location>
        <begin position="53"/>
        <end position="76"/>
    </location>
</feature>
<evidence type="ECO:0000256" key="1">
    <source>
        <dbReference type="SAM" id="Phobius"/>
    </source>
</evidence>
<dbReference type="AlphaFoldDB" id="A0A0C3FTV5"/>
<dbReference type="EMBL" id="KN832995">
    <property type="protein sequence ID" value="KIM82306.1"/>
    <property type="molecule type" value="Genomic_DNA"/>
</dbReference>
<organism evidence="2 3">
    <name type="scientific">Piloderma croceum (strain F 1598)</name>
    <dbReference type="NCBI Taxonomy" id="765440"/>
    <lineage>
        <taxon>Eukaryota</taxon>
        <taxon>Fungi</taxon>
        <taxon>Dikarya</taxon>
        <taxon>Basidiomycota</taxon>
        <taxon>Agaricomycotina</taxon>
        <taxon>Agaricomycetes</taxon>
        <taxon>Agaricomycetidae</taxon>
        <taxon>Atheliales</taxon>
        <taxon>Atheliaceae</taxon>
        <taxon>Piloderma</taxon>
    </lineage>
</organism>
<name>A0A0C3FTV5_PILCF</name>
<protein>
    <recommendedName>
        <fullName evidence="4">MARVEL domain-containing protein</fullName>
    </recommendedName>
</protein>
<reference evidence="3" key="2">
    <citation type="submission" date="2015-01" db="EMBL/GenBank/DDBJ databases">
        <title>Evolutionary Origins and Diversification of the Mycorrhizal Mutualists.</title>
        <authorList>
            <consortium name="DOE Joint Genome Institute"/>
            <consortium name="Mycorrhizal Genomics Consortium"/>
            <person name="Kohler A."/>
            <person name="Kuo A."/>
            <person name="Nagy L.G."/>
            <person name="Floudas D."/>
            <person name="Copeland A."/>
            <person name="Barry K.W."/>
            <person name="Cichocki N."/>
            <person name="Veneault-Fourrey C."/>
            <person name="LaButti K."/>
            <person name="Lindquist E.A."/>
            <person name="Lipzen A."/>
            <person name="Lundell T."/>
            <person name="Morin E."/>
            <person name="Murat C."/>
            <person name="Riley R."/>
            <person name="Ohm R."/>
            <person name="Sun H."/>
            <person name="Tunlid A."/>
            <person name="Henrissat B."/>
            <person name="Grigoriev I.V."/>
            <person name="Hibbett D.S."/>
            <person name="Martin F."/>
        </authorList>
    </citation>
    <scope>NUCLEOTIDE SEQUENCE [LARGE SCALE GENOMIC DNA]</scope>
    <source>
        <strain evidence="3">F 1598</strain>
    </source>
</reference>
<dbReference type="STRING" id="765440.A0A0C3FTV5"/>
<keyword evidence="1" id="KW-0472">Membrane</keyword>
<keyword evidence="3" id="KW-1185">Reference proteome</keyword>
<reference evidence="2 3" key="1">
    <citation type="submission" date="2014-04" db="EMBL/GenBank/DDBJ databases">
        <authorList>
            <consortium name="DOE Joint Genome Institute"/>
            <person name="Kuo A."/>
            <person name="Tarkka M."/>
            <person name="Buscot F."/>
            <person name="Kohler A."/>
            <person name="Nagy L.G."/>
            <person name="Floudas D."/>
            <person name="Copeland A."/>
            <person name="Barry K.W."/>
            <person name="Cichocki N."/>
            <person name="Veneault-Fourrey C."/>
            <person name="LaButti K."/>
            <person name="Lindquist E.A."/>
            <person name="Lipzen A."/>
            <person name="Lundell T."/>
            <person name="Morin E."/>
            <person name="Murat C."/>
            <person name="Sun H."/>
            <person name="Tunlid A."/>
            <person name="Henrissat B."/>
            <person name="Grigoriev I.V."/>
            <person name="Hibbett D.S."/>
            <person name="Martin F."/>
            <person name="Nordberg H.P."/>
            <person name="Cantor M.N."/>
            <person name="Hua S.X."/>
        </authorList>
    </citation>
    <scope>NUCLEOTIDE SEQUENCE [LARGE SCALE GENOMIC DNA]</scope>
    <source>
        <strain evidence="2 3">F 1598</strain>
    </source>
</reference>
<accession>A0A0C3FTV5</accession>
<evidence type="ECO:0000313" key="3">
    <source>
        <dbReference type="Proteomes" id="UP000054166"/>
    </source>
</evidence>